<evidence type="ECO:0000256" key="5">
    <source>
        <dbReference type="ARBA" id="ARBA00023136"/>
    </source>
</evidence>
<feature type="transmembrane region" description="Helical" evidence="6">
    <location>
        <begin position="171"/>
        <end position="192"/>
    </location>
</feature>
<evidence type="ECO:0000256" key="6">
    <source>
        <dbReference type="SAM" id="Phobius"/>
    </source>
</evidence>
<dbReference type="Gene3D" id="1.20.1740.10">
    <property type="entry name" value="Amino acid/polyamine transporter I"/>
    <property type="match status" value="1"/>
</dbReference>
<feature type="transmembrane region" description="Helical" evidence="6">
    <location>
        <begin position="102"/>
        <end position="129"/>
    </location>
</feature>
<feature type="transmembrane region" description="Helical" evidence="6">
    <location>
        <begin position="246"/>
        <end position="268"/>
    </location>
</feature>
<feature type="transmembrane region" description="Helical" evidence="6">
    <location>
        <begin position="449"/>
        <end position="468"/>
    </location>
</feature>
<keyword evidence="5 6" id="KW-0472">Membrane</keyword>
<evidence type="ECO:0000256" key="3">
    <source>
        <dbReference type="ARBA" id="ARBA00022692"/>
    </source>
</evidence>
<feature type="transmembrane region" description="Helical" evidence="6">
    <location>
        <begin position="300"/>
        <end position="325"/>
    </location>
</feature>
<dbReference type="PANTHER" id="PTHR42770">
    <property type="entry name" value="AMINO ACID TRANSPORTER-RELATED"/>
    <property type="match status" value="1"/>
</dbReference>
<dbReference type="GO" id="GO:0022857">
    <property type="term" value="F:transmembrane transporter activity"/>
    <property type="evidence" value="ECO:0007669"/>
    <property type="project" value="InterPro"/>
</dbReference>
<name>G6EG34_9SPHN</name>
<comment type="subcellular location">
    <subcellularLocation>
        <location evidence="1">Cell membrane</location>
        <topology evidence="1">Multi-pass membrane protein</topology>
    </subcellularLocation>
</comment>
<dbReference type="AlphaFoldDB" id="G6EG34"/>
<protein>
    <submittedName>
        <fullName evidence="7">Amino acid permease-associated region</fullName>
    </submittedName>
</protein>
<keyword evidence="8" id="KW-1185">Reference proteome</keyword>
<feature type="transmembrane region" description="Helical" evidence="6">
    <location>
        <begin position="204"/>
        <end position="225"/>
    </location>
</feature>
<sequence>MHDIAVATADTQIVEPDTILKKGAIEARHLVFFVVAAAAPLTVLAGFTPLSFMVGGTVAPAGYLVAGIVYALFAVGFTAMSRRIRNAGAFYSYITHGLGQSFGAGSAFLAYVVYTLGEIGFCAASGLFASSTLMSVFGIDMPWSICAVLIGITVCCVSYRRVEAGARVLAVVLLGEIGVLLIVAAAILMTGVPEAYSFAAFSPFNWSWSALGPLFVITFAVYVGFEQTAVYSEEVRDPSRTVPRATYIAVAVLALLYTFMSWIFLMAVGPSDLAATLKNDPSMLIFRLSTSYAGKLITDIMQILVVTSFFAGVLALHNAGSRYLFALGRERLLPHALSITGAKSGSPVVAVIVQSSILIVSLVAFGFTDLDPYTQIVVWTNTPSLVGILFLQIMTSVAVIMYFRRIAKSEGIWHRLIAPALSAVALSVVLFLVCTKMDLLTELGRTGNLMINIPLLLAFLAGVIRASMLRRTDPEAWKVLGESRM</sequence>
<feature type="transmembrane region" description="Helical" evidence="6">
    <location>
        <begin position="346"/>
        <end position="365"/>
    </location>
</feature>
<dbReference type="InterPro" id="IPR050367">
    <property type="entry name" value="APC_superfamily"/>
</dbReference>
<feature type="transmembrane region" description="Helical" evidence="6">
    <location>
        <begin position="30"/>
        <end position="55"/>
    </location>
</feature>
<dbReference type="OrthoDB" id="9804700at2"/>
<organism evidence="7 8">
    <name type="scientific">Novosphingobium pentaromativorans US6-1</name>
    <dbReference type="NCBI Taxonomy" id="1088721"/>
    <lineage>
        <taxon>Bacteria</taxon>
        <taxon>Pseudomonadati</taxon>
        <taxon>Pseudomonadota</taxon>
        <taxon>Alphaproteobacteria</taxon>
        <taxon>Sphingomonadales</taxon>
        <taxon>Sphingomonadaceae</taxon>
        <taxon>Novosphingobium</taxon>
    </lineage>
</organism>
<dbReference type="PIRSF" id="PIRSF006060">
    <property type="entry name" value="AA_transporter"/>
    <property type="match status" value="1"/>
</dbReference>
<dbReference type="GO" id="GO:0005886">
    <property type="term" value="C:plasma membrane"/>
    <property type="evidence" value="ECO:0007669"/>
    <property type="project" value="UniProtKB-SubCell"/>
</dbReference>
<dbReference type="Proteomes" id="UP000004030">
    <property type="component" value="Unassembled WGS sequence"/>
</dbReference>
<keyword evidence="3 6" id="KW-0812">Transmembrane</keyword>
<dbReference type="Pfam" id="PF13520">
    <property type="entry name" value="AA_permease_2"/>
    <property type="match status" value="1"/>
</dbReference>
<gene>
    <name evidence="7" type="ORF">NSU_3305</name>
</gene>
<dbReference type="InterPro" id="IPR002293">
    <property type="entry name" value="AA/rel_permease1"/>
</dbReference>
<feature type="transmembrane region" description="Helical" evidence="6">
    <location>
        <begin position="141"/>
        <end position="159"/>
    </location>
</feature>
<feature type="transmembrane region" description="Helical" evidence="6">
    <location>
        <begin position="61"/>
        <end position="81"/>
    </location>
</feature>
<accession>G6EG34</accession>
<dbReference type="RefSeq" id="WP_007014213.1">
    <property type="nucleotide sequence ID" value="NZ_AGFM01000054.1"/>
</dbReference>
<dbReference type="PATRIC" id="fig|1088721.3.peg.3261"/>
<evidence type="ECO:0000313" key="8">
    <source>
        <dbReference type="Proteomes" id="UP000004030"/>
    </source>
</evidence>
<reference evidence="7 8" key="1">
    <citation type="journal article" date="2012" name="J. Bacteriol.">
        <title>Genome sequence of benzo(a)pyrene-degrading bacterium Novosphingobium pentaromativorans US6-1.</title>
        <authorList>
            <person name="Luo Y.R."/>
            <person name="Kang S.G."/>
            <person name="Kim S.J."/>
            <person name="Kim M.R."/>
            <person name="Li N."/>
            <person name="Lee J.H."/>
            <person name="Kwon K.K."/>
        </authorList>
    </citation>
    <scope>NUCLEOTIDE SEQUENCE [LARGE SCALE GENOMIC DNA]</scope>
    <source>
        <strain evidence="7 8">US6-1</strain>
    </source>
</reference>
<keyword evidence="2" id="KW-1003">Cell membrane</keyword>
<dbReference type="eggNOG" id="COG0531">
    <property type="taxonomic scope" value="Bacteria"/>
</dbReference>
<proteinExistence type="predicted"/>
<evidence type="ECO:0000256" key="4">
    <source>
        <dbReference type="ARBA" id="ARBA00022989"/>
    </source>
</evidence>
<evidence type="ECO:0000256" key="1">
    <source>
        <dbReference type="ARBA" id="ARBA00004651"/>
    </source>
</evidence>
<dbReference type="PANTHER" id="PTHR42770:SF16">
    <property type="entry name" value="AMINO ACID PERMEASE"/>
    <property type="match status" value="1"/>
</dbReference>
<keyword evidence="4 6" id="KW-1133">Transmembrane helix</keyword>
<feature type="transmembrane region" description="Helical" evidence="6">
    <location>
        <begin position="416"/>
        <end position="433"/>
    </location>
</feature>
<evidence type="ECO:0000313" key="7">
    <source>
        <dbReference type="EMBL" id="EHJ59723.1"/>
    </source>
</evidence>
<dbReference type="EMBL" id="AGFM01000054">
    <property type="protein sequence ID" value="EHJ59723.1"/>
    <property type="molecule type" value="Genomic_DNA"/>
</dbReference>
<feature type="transmembrane region" description="Helical" evidence="6">
    <location>
        <begin position="385"/>
        <end position="404"/>
    </location>
</feature>
<comment type="caution">
    <text evidence="7">The sequence shown here is derived from an EMBL/GenBank/DDBJ whole genome shotgun (WGS) entry which is preliminary data.</text>
</comment>
<evidence type="ECO:0000256" key="2">
    <source>
        <dbReference type="ARBA" id="ARBA00022475"/>
    </source>
</evidence>